<reference evidence="4 5" key="1">
    <citation type="submission" date="2018-04" db="EMBL/GenBank/DDBJ databases">
        <title>Camelliibacillus theae gen. nov., sp. nov., isolated from Pu'er tea.</title>
        <authorList>
            <person name="Niu L."/>
        </authorList>
    </citation>
    <scope>NUCLEOTIDE SEQUENCE [LARGE SCALE GENOMIC DNA]</scope>
    <source>
        <strain evidence="4 5">T8</strain>
    </source>
</reference>
<comment type="caution">
    <text evidence="4">The sequence shown here is derived from an EMBL/GenBank/DDBJ whole genome shotgun (WGS) entry which is preliminary data.</text>
</comment>
<dbReference type="Proteomes" id="UP000245998">
    <property type="component" value="Unassembled WGS sequence"/>
</dbReference>
<proteinExistence type="predicted"/>
<dbReference type="RefSeq" id="WP_116555493.1">
    <property type="nucleotide sequence ID" value="NZ_QCZG01000032.1"/>
</dbReference>
<evidence type="ECO:0000313" key="4">
    <source>
        <dbReference type="EMBL" id="PWA09045.1"/>
    </source>
</evidence>
<feature type="chain" id="PRO_5015483315" description="DUF2680 domain-containing protein" evidence="3">
    <location>
        <begin position="26"/>
        <end position="124"/>
    </location>
</feature>
<keyword evidence="5" id="KW-1185">Reference proteome</keyword>
<evidence type="ECO:0000313" key="5">
    <source>
        <dbReference type="Proteomes" id="UP000245998"/>
    </source>
</evidence>
<sequence>MKPILKLTVLFAMALSLILPGVAFAEKANEPTWDDDVYEKKCMEKANLTDEQKQRLSELHDKLYSDKAELIEAMEEYEMITKEQKERHLKIMKKHVERVKENPKYMCDDDHWEDDDQYENEDWD</sequence>
<protein>
    <recommendedName>
        <fullName evidence="6">DUF2680 domain-containing protein</fullName>
    </recommendedName>
</protein>
<evidence type="ECO:0000256" key="1">
    <source>
        <dbReference type="SAM" id="Coils"/>
    </source>
</evidence>
<feature type="signal peptide" evidence="3">
    <location>
        <begin position="1"/>
        <end position="25"/>
    </location>
</feature>
<keyword evidence="1" id="KW-0175">Coiled coil</keyword>
<feature type="coiled-coil region" evidence="1">
    <location>
        <begin position="67"/>
        <end position="102"/>
    </location>
</feature>
<gene>
    <name evidence="4" type="ORF">DCC39_13845</name>
</gene>
<dbReference type="AlphaFoldDB" id="A0A2U1JVN9"/>
<feature type="compositionally biased region" description="Acidic residues" evidence="2">
    <location>
        <begin position="110"/>
        <end position="124"/>
    </location>
</feature>
<feature type="region of interest" description="Disordered" evidence="2">
    <location>
        <begin position="104"/>
        <end position="124"/>
    </location>
</feature>
<name>A0A2U1JVN9_9BACI</name>
<dbReference type="EMBL" id="QCZG01000032">
    <property type="protein sequence ID" value="PWA09045.1"/>
    <property type="molecule type" value="Genomic_DNA"/>
</dbReference>
<evidence type="ECO:0000256" key="2">
    <source>
        <dbReference type="SAM" id="MobiDB-lite"/>
    </source>
</evidence>
<keyword evidence="3" id="KW-0732">Signal</keyword>
<organism evidence="4 5">
    <name type="scientific">Pueribacillus theae</name>
    <dbReference type="NCBI Taxonomy" id="2171751"/>
    <lineage>
        <taxon>Bacteria</taxon>
        <taxon>Bacillati</taxon>
        <taxon>Bacillota</taxon>
        <taxon>Bacilli</taxon>
        <taxon>Bacillales</taxon>
        <taxon>Bacillaceae</taxon>
        <taxon>Pueribacillus</taxon>
    </lineage>
</organism>
<evidence type="ECO:0000256" key="3">
    <source>
        <dbReference type="SAM" id="SignalP"/>
    </source>
</evidence>
<accession>A0A2U1JVN9</accession>
<evidence type="ECO:0008006" key="6">
    <source>
        <dbReference type="Google" id="ProtNLM"/>
    </source>
</evidence>